<evidence type="ECO:0000256" key="5">
    <source>
        <dbReference type="ARBA" id="ARBA00022630"/>
    </source>
</evidence>
<dbReference type="NCBIfam" id="TIGR00551">
    <property type="entry name" value="nadB"/>
    <property type="match status" value="1"/>
</dbReference>
<dbReference type="EC" id="1.4.3.16" evidence="4 10"/>
<keyword evidence="5 12" id="KW-0285">Flavoprotein</keyword>
<evidence type="ECO:0000313" key="15">
    <source>
        <dbReference type="EMBL" id="QDU54398.1"/>
    </source>
</evidence>
<dbReference type="PANTHER" id="PTHR42716:SF2">
    <property type="entry name" value="L-ASPARTATE OXIDASE, CHLOROPLASTIC"/>
    <property type="match status" value="1"/>
</dbReference>
<comment type="cofactor">
    <cofactor evidence="1 12">
        <name>FAD</name>
        <dbReference type="ChEBI" id="CHEBI:57692"/>
    </cofactor>
</comment>
<evidence type="ECO:0000256" key="2">
    <source>
        <dbReference type="ARBA" id="ARBA00004950"/>
    </source>
</evidence>
<dbReference type="FunFam" id="3.90.700.10:FF:000002">
    <property type="entry name" value="L-aspartate oxidase"/>
    <property type="match status" value="1"/>
</dbReference>
<evidence type="ECO:0000313" key="16">
    <source>
        <dbReference type="Proteomes" id="UP000315750"/>
    </source>
</evidence>
<dbReference type="KEGG" id="amuc:Pan181_05790"/>
<name>A0A518AI41_9BACT</name>
<keyword evidence="6 12" id="KW-0662">Pyridine nucleotide biosynthesis</keyword>
<comment type="similarity">
    <text evidence="3 12">Belongs to the FAD-dependent oxidoreductase 2 family. NadB subfamily.</text>
</comment>
<dbReference type="InterPro" id="IPR036188">
    <property type="entry name" value="FAD/NAD-bd_sf"/>
</dbReference>
<evidence type="ECO:0000256" key="9">
    <source>
        <dbReference type="ARBA" id="ARBA00048305"/>
    </source>
</evidence>
<evidence type="ECO:0000256" key="4">
    <source>
        <dbReference type="ARBA" id="ARBA00012173"/>
    </source>
</evidence>
<comment type="function">
    <text evidence="12">Catalyzes the oxidation of L-aspartate to iminoaspartate.</text>
</comment>
<dbReference type="PIRSF" id="PIRSF000171">
    <property type="entry name" value="SDHA_APRA_LASPO"/>
    <property type="match status" value="1"/>
</dbReference>
<dbReference type="GO" id="GO:0008734">
    <property type="term" value="F:L-aspartate oxidase activity"/>
    <property type="evidence" value="ECO:0007669"/>
    <property type="project" value="UniProtKB-UniRule"/>
</dbReference>
<dbReference type="GO" id="GO:0034628">
    <property type="term" value="P:'de novo' NAD+ biosynthetic process from L-aspartate"/>
    <property type="evidence" value="ECO:0007669"/>
    <property type="project" value="TreeGrafter"/>
</dbReference>
<feature type="active site" description="Proton acceptor" evidence="11">
    <location>
        <position position="316"/>
    </location>
</feature>
<keyword evidence="16" id="KW-1185">Reference proteome</keyword>
<dbReference type="Gene3D" id="3.90.700.10">
    <property type="entry name" value="Succinate dehydrogenase/fumarate reductase flavoprotein, catalytic domain"/>
    <property type="match status" value="1"/>
</dbReference>
<dbReference type="GO" id="GO:0005737">
    <property type="term" value="C:cytoplasm"/>
    <property type="evidence" value="ECO:0007669"/>
    <property type="project" value="UniProtKB-SubCell"/>
</dbReference>
<comment type="subcellular location">
    <subcellularLocation>
        <location evidence="12">Cytoplasm</location>
    </subcellularLocation>
</comment>
<evidence type="ECO:0000259" key="13">
    <source>
        <dbReference type="Pfam" id="PF00890"/>
    </source>
</evidence>
<dbReference type="SUPFAM" id="SSF56425">
    <property type="entry name" value="Succinate dehydrogenase/fumarate reductase flavoprotein, catalytic domain"/>
    <property type="match status" value="1"/>
</dbReference>
<evidence type="ECO:0000256" key="12">
    <source>
        <dbReference type="RuleBase" id="RU362049"/>
    </source>
</evidence>
<keyword evidence="7 12" id="KW-0274">FAD</keyword>
<proteinExistence type="inferred from homology"/>
<reference evidence="15 16" key="1">
    <citation type="submission" date="2019-02" db="EMBL/GenBank/DDBJ databases">
        <title>Deep-cultivation of Planctomycetes and their phenomic and genomic characterization uncovers novel biology.</title>
        <authorList>
            <person name="Wiegand S."/>
            <person name="Jogler M."/>
            <person name="Boedeker C."/>
            <person name="Pinto D."/>
            <person name="Vollmers J."/>
            <person name="Rivas-Marin E."/>
            <person name="Kohn T."/>
            <person name="Peeters S.H."/>
            <person name="Heuer A."/>
            <person name="Rast P."/>
            <person name="Oberbeckmann S."/>
            <person name="Bunk B."/>
            <person name="Jeske O."/>
            <person name="Meyerdierks A."/>
            <person name="Storesund J.E."/>
            <person name="Kallscheuer N."/>
            <person name="Luecker S."/>
            <person name="Lage O.M."/>
            <person name="Pohl T."/>
            <person name="Merkel B.J."/>
            <person name="Hornburger P."/>
            <person name="Mueller R.-W."/>
            <person name="Bruemmer F."/>
            <person name="Labrenz M."/>
            <person name="Spormann A.M."/>
            <person name="Op den Camp H."/>
            <person name="Overmann J."/>
            <person name="Amann R."/>
            <person name="Jetten M.S.M."/>
            <person name="Mascher T."/>
            <person name="Medema M.H."/>
            <person name="Devos D.P."/>
            <person name="Kaster A.-K."/>
            <person name="Ovreas L."/>
            <person name="Rohde M."/>
            <person name="Galperin M.Y."/>
            <person name="Jogler C."/>
        </authorList>
    </citation>
    <scope>NUCLEOTIDE SEQUENCE [LARGE SCALE GENOMIC DNA]</scope>
    <source>
        <strain evidence="15 16">Pan181</strain>
    </source>
</reference>
<feature type="domain" description="FAD-dependent oxidoreductase 2 FAD-binding" evidence="13">
    <location>
        <begin position="47"/>
        <end position="418"/>
    </location>
</feature>
<gene>
    <name evidence="15" type="primary">nadB</name>
    <name evidence="15" type="ORF">Pan181_05790</name>
</gene>
<evidence type="ECO:0000259" key="14">
    <source>
        <dbReference type="Pfam" id="PF02910"/>
    </source>
</evidence>
<sequence>MRRTAERWAVRHLSLGARPPHNQGMHFSPPRYLVPFQPKRIPHHFADVLIIGGGIAGLRAAMEIDPRLSTLVVTKDLMRESNSTYAQGGIAGVIDSTDNFENHVADTLTAGANLCDPQVVEMVVREAPHEIRKLIEWGTKFDLDSKGELMLGREGGHSHHRIVHAMGDSTGAEIIRAMIHQVREVLQAQVWPNTFTIDLLTTGGVCRGALVWNAHHGKTFVWAKQTIVCTGGVGQVYRESTNPPIATGDGHAMCFRAGAVLGDMEFMQFHPTVLYIAGSSRMLISEALRGEGAQLVDASGYRFMPDYDERAELAPRDIVSRSIVEQMAKTNQPCVYLKLSHLDPEHVHNRFPGIAKACASFGIDIAKDSIPVRPGAHYMLGGVRVDSDGRTSIPRLWAAGEVTSSGLHGANRLASNSLLEGLVYGAHAGRAMSDAALDEPDMFQAIPLENAEVPRPAARLDTDDIRNSLKSLMWRDAGVWRDEKVLADASTNIDAWIRYALGRQFTDPAGWELQNLLTVARVMINSARLRTESRGVHLRADFPTSDDENWRRHILQRKGSEPEFADVG</sequence>
<dbReference type="InterPro" id="IPR037099">
    <property type="entry name" value="Fum_R/Succ_DH_flav-like_C_sf"/>
</dbReference>
<comment type="catalytic activity">
    <reaction evidence="9">
        <text>L-aspartate + O2 = iminosuccinate + H2O2</text>
        <dbReference type="Rhea" id="RHEA:25876"/>
        <dbReference type="ChEBI" id="CHEBI:15379"/>
        <dbReference type="ChEBI" id="CHEBI:16240"/>
        <dbReference type="ChEBI" id="CHEBI:29991"/>
        <dbReference type="ChEBI" id="CHEBI:77875"/>
        <dbReference type="EC" id="1.4.3.16"/>
    </reaction>
    <physiologicalReaction direction="left-to-right" evidence="9">
        <dbReference type="Rhea" id="RHEA:25877"/>
    </physiologicalReaction>
</comment>
<protein>
    <recommendedName>
        <fullName evidence="4 10">L-aspartate oxidase</fullName>
        <ecNumber evidence="4 10">1.4.3.16</ecNumber>
    </recommendedName>
</protein>
<evidence type="ECO:0000256" key="6">
    <source>
        <dbReference type="ARBA" id="ARBA00022642"/>
    </source>
</evidence>
<dbReference type="AlphaFoldDB" id="A0A518AI41"/>
<dbReference type="Pfam" id="PF00890">
    <property type="entry name" value="FAD_binding_2"/>
    <property type="match status" value="1"/>
</dbReference>
<dbReference type="SUPFAM" id="SSF51905">
    <property type="entry name" value="FAD/NAD(P)-binding domain"/>
    <property type="match status" value="1"/>
</dbReference>
<dbReference type="InterPro" id="IPR003953">
    <property type="entry name" value="FAD-dep_OxRdtase_2_FAD-bd"/>
</dbReference>
<comment type="pathway">
    <text evidence="2 12">Cofactor biosynthesis; NAD(+) biosynthesis; iminoaspartate from L-aspartate (oxidase route): step 1/1.</text>
</comment>
<evidence type="ECO:0000256" key="1">
    <source>
        <dbReference type="ARBA" id="ARBA00001974"/>
    </source>
</evidence>
<organism evidence="15 16">
    <name type="scientific">Aeoliella mucimassa</name>
    <dbReference type="NCBI Taxonomy" id="2527972"/>
    <lineage>
        <taxon>Bacteria</taxon>
        <taxon>Pseudomonadati</taxon>
        <taxon>Planctomycetota</taxon>
        <taxon>Planctomycetia</taxon>
        <taxon>Pirellulales</taxon>
        <taxon>Lacipirellulaceae</taxon>
        <taxon>Aeoliella</taxon>
    </lineage>
</organism>
<evidence type="ECO:0000256" key="10">
    <source>
        <dbReference type="NCBIfam" id="TIGR00551"/>
    </source>
</evidence>
<accession>A0A518AI41</accession>
<evidence type="ECO:0000256" key="3">
    <source>
        <dbReference type="ARBA" id="ARBA00008562"/>
    </source>
</evidence>
<dbReference type="Gene3D" id="3.50.50.60">
    <property type="entry name" value="FAD/NAD(P)-binding domain"/>
    <property type="match status" value="1"/>
</dbReference>
<dbReference type="SUPFAM" id="SSF46977">
    <property type="entry name" value="Succinate dehydrogenase/fumarate reductase flavoprotein C-terminal domain"/>
    <property type="match status" value="1"/>
</dbReference>
<dbReference type="InterPro" id="IPR027477">
    <property type="entry name" value="Succ_DH/fumarate_Rdtase_cat_sf"/>
</dbReference>
<evidence type="ECO:0000256" key="7">
    <source>
        <dbReference type="ARBA" id="ARBA00022827"/>
    </source>
</evidence>
<dbReference type="InterPro" id="IPR015939">
    <property type="entry name" value="Fum_Rdtase/Succ_DH_flav-like_C"/>
</dbReference>
<dbReference type="UniPathway" id="UPA00253">
    <property type="reaction ID" value="UER00326"/>
</dbReference>
<dbReference type="Proteomes" id="UP000315750">
    <property type="component" value="Chromosome"/>
</dbReference>
<evidence type="ECO:0000256" key="11">
    <source>
        <dbReference type="PIRSR" id="PIRSR000171-1"/>
    </source>
</evidence>
<keyword evidence="8 12" id="KW-0560">Oxidoreductase</keyword>
<dbReference type="EMBL" id="CP036278">
    <property type="protein sequence ID" value="QDU54398.1"/>
    <property type="molecule type" value="Genomic_DNA"/>
</dbReference>
<dbReference type="PANTHER" id="PTHR42716">
    <property type="entry name" value="L-ASPARTATE OXIDASE"/>
    <property type="match status" value="1"/>
</dbReference>
<feature type="domain" description="Fumarate reductase/succinate dehydrogenase flavoprotein-like C-terminal" evidence="14">
    <location>
        <begin position="466"/>
        <end position="556"/>
    </location>
</feature>
<dbReference type="PRINTS" id="PR00368">
    <property type="entry name" value="FADPNR"/>
</dbReference>
<dbReference type="Gene3D" id="1.20.58.100">
    <property type="entry name" value="Fumarate reductase/succinate dehydrogenase flavoprotein-like, C-terminal domain"/>
    <property type="match status" value="1"/>
</dbReference>
<dbReference type="InterPro" id="IPR005288">
    <property type="entry name" value="NadB"/>
</dbReference>
<dbReference type="Pfam" id="PF02910">
    <property type="entry name" value="Succ_DH_flav_C"/>
    <property type="match status" value="1"/>
</dbReference>
<evidence type="ECO:0000256" key="8">
    <source>
        <dbReference type="ARBA" id="ARBA00023002"/>
    </source>
</evidence>